<comment type="caution">
    <text evidence="1">The sequence shown here is derived from an EMBL/GenBank/DDBJ whole genome shotgun (WGS) entry which is preliminary data.</text>
</comment>
<organism evidence="1 2">
    <name type="scientific">Scheffersomyces spartinae</name>
    <dbReference type="NCBI Taxonomy" id="45513"/>
    <lineage>
        <taxon>Eukaryota</taxon>
        <taxon>Fungi</taxon>
        <taxon>Dikarya</taxon>
        <taxon>Ascomycota</taxon>
        <taxon>Saccharomycotina</taxon>
        <taxon>Pichiomycetes</taxon>
        <taxon>Debaryomycetaceae</taxon>
        <taxon>Scheffersomyces</taxon>
    </lineage>
</organism>
<dbReference type="Proteomes" id="UP000790833">
    <property type="component" value="Unassembled WGS sequence"/>
</dbReference>
<evidence type="ECO:0000313" key="2">
    <source>
        <dbReference type="Proteomes" id="UP000790833"/>
    </source>
</evidence>
<dbReference type="OrthoDB" id="3999883at2759"/>
<sequence length="251" mass="28558">MVKMPIELILFPVMRPLVQAKAVLFHPHRRASRYVPTIIELDEQKTNQYVVLKRFGSGSKIFDVYDTNHGQMPIGPKNPGDKLFWFLRSRAVKGAYRMYSSSITGTGPNGEDEPVADVRAGLRSNVLLIRAPTIPAAELGWHIINHRVDANDSYRMFTMADGYTYQWTSKGRWLEKVHNVGEKESEVRERIGRVIPNGVNGFTLVIDESKICREMALSSALCSHIDHWNTSIEVGGIYYAKQPGQVRWKRD</sequence>
<protein>
    <submittedName>
        <fullName evidence="1">Uncharacterized protein</fullName>
    </submittedName>
</protein>
<dbReference type="EMBL" id="JAHMUF010000010">
    <property type="protein sequence ID" value="KAG7193736.1"/>
    <property type="molecule type" value="Genomic_DNA"/>
</dbReference>
<evidence type="ECO:0000313" key="1">
    <source>
        <dbReference type="EMBL" id="KAG7193736.1"/>
    </source>
</evidence>
<gene>
    <name evidence="1" type="ORF">KQ657_000427</name>
</gene>
<keyword evidence="2" id="KW-1185">Reference proteome</keyword>
<name>A0A9P7V9A1_9ASCO</name>
<dbReference type="GeneID" id="66113801"/>
<reference evidence="1" key="1">
    <citation type="submission" date="2021-03" db="EMBL/GenBank/DDBJ databases">
        <authorList>
            <person name="Palmer J.M."/>
        </authorList>
    </citation>
    <scope>NUCLEOTIDE SEQUENCE</scope>
    <source>
        <strain evidence="1">ARV_011</strain>
    </source>
</reference>
<proteinExistence type="predicted"/>
<dbReference type="RefSeq" id="XP_043049284.1">
    <property type="nucleotide sequence ID" value="XM_043191272.1"/>
</dbReference>
<dbReference type="AlphaFoldDB" id="A0A9P7V9A1"/>
<accession>A0A9P7V9A1</accession>